<evidence type="ECO:0000256" key="2">
    <source>
        <dbReference type="ARBA" id="ARBA00022676"/>
    </source>
</evidence>
<dbReference type="RefSeq" id="WP_134196043.1">
    <property type="nucleotide sequence ID" value="NZ_JBHLUW010000036.1"/>
</dbReference>
<proteinExistence type="inferred from homology"/>
<reference evidence="4 5" key="1">
    <citation type="submission" date="2019-03" db="EMBL/GenBank/DDBJ databases">
        <title>Genomic Encyclopedia of Type Strains, Phase III (KMG-III): the genomes of soil and plant-associated and newly described type strains.</title>
        <authorList>
            <person name="Whitman W."/>
        </authorList>
    </citation>
    <scope>NUCLEOTIDE SEQUENCE [LARGE SCALE GENOMIC DNA]</scope>
    <source>
        <strain evidence="4 5">LMG 29544</strain>
    </source>
</reference>
<keyword evidence="3 4" id="KW-0808">Transferase</keyword>
<dbReference type="Pfam" id="PF13692">
    <property type="entry name" value="Glyco_trans_1_4"/>
    <property type="match status" value="1"/>
</dbReference>
<evidence type="ECO:0000256" key="3">
    <source>
        <dbReference type="ARBA" id="ARBA00022679"/>
    </source>
</evidence>
<dbReference type="GO" id="GO:0016757">
    <property type="term" value="F:glycosyltransferase activity"/>
    <property type="evidence" value="ECO:0007669"/>
    <property type="project" value="UniProtKB-KW"/>
</dbReference>
<accession>A0A4R8LC42</accession>
<dbReference type="EMBL" id="SORE01000024">
    <property type="protein sequence ID" value="TDY40501.1"/>
    <property type="molecule type" value="Genomic_DNA"/>
</dbReference>
<organism evidence="4 5">
    <name type="scientific">Paraburkholderia rhizosphaerae</name>
    <dbReference type="NCBI Taxonomy" id="480658"/>
    <lineage>
        <taxon>Bacteria</taxon>
        <taxon>Pseudomonadati</taxon>
        <taxon>Pseudomonadota</taxon>
        <taxon>Betaproteobacteria</taxon>
        <taxon>Burkholderiales</taxon>
        <taxon>Burkholderiaceae</taxon>
        <taxon>Paraburkholderia</taxon>
    </lineage>
</organism>
<evidence type="ECO:0000313" key="4">
    <source>
        <dbReference type="EMBL" id="TDY40501.1"/>
    </source>
</evidence>
<evidence type="ECO:0000256" key="1">
    <source>
        <dbReference type="ARBA" id="ARBA00009481"/>
    </source>
</evidence>
<dbReference type="Gene3D" id="3.40.50.2000">
    <property type="entry name" value="Glycogen Phosphorylase B"/>
    <property type="match status" value="1"/>
</dbReference>
<dbReference type="AlphaFoldDB" id="A0A4R8LC42"/>
<name>A0A4R8LC42_9BURK</name>
<dbReference type="OrthoDB" id="570545at2"/>
<dbReference type="SUPFAM" id="SSF53756">
    <property type="entry name" value="UDP-Glycosyltransferase/glycogen phosphorylase"/>
    <property type="match status" value="1"/>
</dbReference>
<comment type="caution">
    <text evidence="4">The sequence shown here is derived from an EMBL/GenBank/DDBJ whole genome shotgun (WGS) entry which is preliminary data.</text>
</comment>
<gene>
    <name evidence="4" type="ORF">BX592_12414</name>
</gene>
<dbReference type="PANTHER" id="PTHR12526:SF640">
    <property type="entry name" value="COLANIC ACID BIOSYNTHESIS GLYCOSYLTRANSFERASE WCAL-RELATED"/>
    <property type="match status" value="1"/>
</dbReference>
<keyword evidence="5" id="KW-1185">Reference proteome</keyword>
<comment type="similarity">
    <text evidence="1">Belongs to the glycosyltransferase group 1 family. Glycosyltransferase 4 subfamily.</text>
</comment>
<evidence type="ECO:0000313" key="5">
    <source>
        <dbReference type="Proteomes" id="UP000295509"/>
    </source>
</evidence>
<protein>
    <submittedName>
        <fullName evidence="4">Glycosyl transferase family 1</fullName>
    </submittedName>
</protein>
<sequence>MNARSTSYSRIVFWEPCVSPHKSAFINAVAARFGSAVEVSCVAHEGVPESRQALGWGDGSVALPPTVVAPSDEEIAALIQRGGERCLHVFSGVRWFRTLTTALAIVQRDGRAFAIMSEPRDNAGVAGAVRYLQSWITEAALRRHVQFVLAIGRHGPPWFRSVGYRRERVFPFAYFLPPPATEVDTPRQSAAQLRIAYVGRLIEKKGVQFLLPAMRELGQRARLTLIGDGELRERLVAQAKEFGVETEFCGVLPIEQVQRRMPDFDVLVLPSISKDDGWGAVVSEALMAGTAVVASNCAGASILLDSPRNGRVVRPGDSSAIAAAITDLERTGALSSRSRRTRRKWALERLTAHAGASYFEQIVRHRVGNAPRPKEFYL</sequence>
<dbReference type="Proteomes" id="UP000295509">
    <property type="component" value="Unassembled WGS sequence"/>
</dbReference>
<keyword evidence="2" id="KW-0328">Glycosyltransferase</keyword>
<dbReference type="PANTHER" id="PTHR12526">
    <property type="entry name" value="GLYCOSYLTRANSFERASE"/>
    <property type="match status" value="1"/>
</dbReference>